<feature type="domain" description="AB hydrolase-1" evidence="1">
    <location>
        <begin position="8"/>
        <end position="256"/>
    </location>
</feature>
<dbReference type="InterPro" id="IPR029058">
    <property type="entry name" value="AB_hydrolase_fold"/>
</dbReference>
<dbReference type="Pfam" id="PF12697">
    <property type="entry name" value="Abhydrolase_6"/>
    <property type="match status" value="1"/>
</dbReference>
<dbReference type="PANTHER" id="PTHR43194:SF5">
    <property type="entry name" value="PIMELOYL-[ACYL-CARRIER PROTEIN] METHYL ESTER ESTERASE"/>
    <property type="match status" value="1"/>
</dbReference>
<dbReference type="InterPro" id="IPR000073">
    <property type="entry name" value="AB_hydrolase_1"/>
</dbReference>
<proteinExistence type="predicted"/>
<name>A0ABT9PE36_9ACTN</name>
<dbReference type="SUPFAM" id="SSF53474">
    <property type="entry name" value="alpha/beta-Hydrolases"/>
    <property type="match status" value="1"/>
</dbReference>
<dbReference type="InterPro" id="IPR050228">
    <property type="entry name" value="Carboxylesterase_BioH"/>
</dbReference>
<reference evidence="2 3" key="1">
    <citation type="submission" date="2023-07" db="EMBL/GenBank/DDBJ databases">
        <title>Sequencing the genomes of 1000 actinobacteria strains.</title>
        <authorList>
            <person name="Klenk H.-P."/>
        </authorList>
    </citation>
    <scope>NUCLEOTIDE SEQUENCE [LARGE SCALE GENOMIC DNA]</scope>
    <source>
        <strain evidence="2 3">DSM 44388</strain>
    </source>
</reference>
<sequence length="270" mass="28538">MTTTRVPVVFIHGLWLHATSWQAWADRFAEHGYDPVLPGWPNEPATVAEARANPEAVAGIGIDDVTAHYTAIIDQLPSAPVLVGHSFGGLFVQKLLGLGLGRAGVAIDPAQIKGVKALPLAQLRSGSPVLGNPANRKRSVALTRSQFRYGFGNAVSEAESDELFEKWAIPSPGRPLFEAAFANFSRNSPAAVNTANADRGPLLIISGGQDHTVPDVVTRGTFKQYAASSAVTELQQFPDRGHSLALDNGWGEIADASLTWLSGKAGVTAA</sequence>
<dbReference type="PANTHER" id="PTHR43194">
    <property type="entry name" value="HYDROLASE ALPHA/BETA FOLD FAMILY"/>
    <property type="match status" value="1"/>
</dbReference>
<organism evidence="2 3">
    <name type="scientific">Kineosporia succinea</name>
    <dbReference type="NCBI Taxonomy" id="84632"/>
    <lineage>
        <taxon>Bacteria</taxon>
        <taxon>Bacillati</taxon>
        <taxon>Actinomycetota</taxon>
        <taxon>Actinomycetes</taxon>
        <taxon>Kineosporiales</taxon>
        <taxon>Kineosporiaceae</taxon>
        <taxon>Kineosporia</taxon>
    </lineage>
</organism>
<accession>A0ABT9PE36</accession>
<dbReference type="EMBL" id="JAUSQZ010000001">
    <property type="protein sequence ID" value="MDP9830965.1"/>
    <property type="molecule type" value="Genomic_DNA"/>
</dbReference>
<keyword evidence="3" id="KW-1185">Reference proteome</keyword>
<evidence type="ECO:0000313" key="2">
    <source>
        <dbReference type="EMBL" id="MDP9830965.1"/>
    </source>
</evidence>
<gene>
    <name evidence="2" type="ORF">J2S57_006714</name>
</gene>
<dbReference type="Proteomes" id="UP001235712">
    <property type="component" value="Unassembled WGS sequence"/>
</dbReference>
<protein>
    <submittedName>
        <fullName evidence="2">Pimeloyl-ACP methyl ester carboxylesterase</fullName>
    </submittedName>
</protein>
<evidence type="ECO:0000259" key="1">
    <source>
        <dbReference type="Pfam" id="PF12697"/>
    </source>
</evidence>
<evidence type="ECO:0000313" key="3">
    <source>
        <dbReference type="Proteomes" id="UP001235712"/>
    </source>
</evidence>
<dbReference type="Gene3D" id="3.40.50.1820">
    <property type="entry name" value="alpha/beta hydrolase"/>
    <property type="match status" value="1"/>
</dbReference>
<comment type="caution">
    <text evidence="2">The sequence shown here is derived from an EMBL/GenBank/DDBJ whole genome shotgun (WGS) entry which is preliminary data.</text>
</comment>
<dbReference type="RefSeq" id="WP_307250279.1">
    <property type="nucleotide sequence ID" value="NZ_JAUSQZ010000001.1"/>
</dbReference>